<dbReference type="RefSeq" id="WP_043682719.1">
    <property type="nucleotide sequence ID" value="NZ_JACHIB010000017.1"/>
</dbReference>
<reference evidence="1 2" key="1">
    <citation type="submission" date="2020-08" db="EMBL/GenBank/DDBJ databases">
        <title>Genomic Encyclopedia of Type Strains, Phase IV (KMG-IV): sequencing the most valuable type-strain genomes for metagenomic binning, comparative biology and taxonomic classification.</title>
        <authorList>
            <person name="Goeker M."/>
        </authorList>
    </citation>
    <scope>NUCLEOTIDE SEQUENCE [LARGE SCALE GENOMIC DNA]</scope>
    <source>
        <strain evidence="1 2">DSM 12141</strain>
    </source>
</reference>
<comment type="caution">
    <text evidence="1">The sequence shown here is derived from an EMBL/GenBank/DDBJ whole genome shotgun (WGS) entry which is preliminary data.</text>
</comment>
<accession>A0A7W9WPU5</accession>
<dbReference type="AlphaFoldDB" id="A0A7W9WPU5"/>
<evidence type="ECO:0008006" key="3">
    <source>
        <dbReference type="Google" id="ProtNLM"/>
    </source>
</evidence>
<dbReference type="EMBL" id="JACHIB010000017">
    <property type="protein sequence ID" value="MBB6084814.1"/>
    <property type="molecule type" value="Genomic_DNA"/>
</dbReference>
<gene>
    <name evidence="1" type="ORF">HNR28_002862</name>
</gene>
<protein>
    <recommendedName>
        <fullName evidence="3">Transcriptional regulator, AbiEi antitoxin, Type IV TA system</fullName>
    </recommendedName>
</protein>
<dbReference type="NCBIfam" id="NF047376">
    <property type="entry name" value="TAA_AbiEi"/>
    <property type="match status" value="1"/>
</dbReference>
<proteinExistence type="predicted"/>
<sequence length="182" mass="20503">MNQRQAIRVLRALDDAGRYVFRRQHLRTCFHEDSEKTFAAGLARLVDTGVLTRAGRAVYVHDAAKSRDGYTIERIAIALRPAELSYISLESALAEYGVISQIPIDRITLMTTGREGEIRTPYGTIEFVHTKRDPADLRQATLSSDHPLRMAKIDTAIRDLRRVGRNLHLIDPEALQEALAKP</sequence>
<evidence type="ECO:0000313" key="2">
    <source>
        <dbReference type="Proteomes" id="UP000541136"/>
    </source>
</evidence>
<dbReference type="Proteomes" id="UP000541136">
    <property type="component" value="Unassembled WGS sequence"/>
</dbReference>
<evidence type="ECO:0000313" key="1">
    <source>
        <dbReference type="EMBL" id="MBB6084814.1"/>
    </source>
</evidence>
<organism evidence="1 2">
    <name type="scientific">Castellaniella defragrans</name>
    <name type="common">Alcaligenes defragrans</name>
    <dbReference type="NCBI Taxonomy" id="75697"/>
    <lineage>
        <taxon>Bacteria</taxon>
        <taxon>Pseudomonadati</taxon>
        <taxon>Pseudomonadota</taxon>
        <taxon>Betaproteobacteria</taxon>
        <taxon>Burkholderiales</taxon>
        <taxon>Alcaligenaceae</taxon>
        <taxon>Castellaniella</taxon>
    </lineage>
</organism>
<dbReference type="InterPro" id="IPR059220">
    <property type="entry name" value="AbiEi"/>
</dbReference>
<name>A0A7W9WPU5_CASDE</name>